<dbReference type="InterPro" id="IPR009003">
    <property type="entry name" value="Peptidase_S1_PA"/>
</dbReference>
<gene>
    <name evidence="1" type="ORF">GCM10010492_54780</name>
</gene>
<protein>
    <submittedName>
        <fullName evidence="1">Uncharacterized protein</fullName>
    </submittedName>
</protein>
<dbReference type="EMBL" id="BAAABU010000016">
    <property type="protein sequence ID" value="GAA0248069.1"/>
    <property type="molecule type" value="Genomic_DNA"/>
</dbReference>
<keyword evidence="2" id="KW-1185">Reference proteome</keyword>
<dbReference type="Gene3D" id="2.40.10.10">
    <property type="entry name" value="Trypsin-like serine proteases"/>
    <property type="match status" value="1"/>
</dbReference>
<dbReference type="Proteomes" id="UP001500416">
    <property type="component" value="Unassembled WGS sequence"/>
</dbReference>
<sequence length="108" mass="11507">MFNGSNRYFLTAGHCGPVGTPTSANGTAIGLVSHATFPGADRAAVRVSNTAAWQQGPWGMTSAGRFTPDKVVPNKLRCLSHVGKENVSWFSLVTEALVGYTLTLWIEP</sequence>
<evidence type="ECO:0000313" key="1">
    <source>
        <dbReference type="EMBL" id="GAA0248069.1"/>
    </source>
</evidence>
<dbReference type="InterPro" id="IPR043504">
    <property type="entry name" value="Peptidase_S1_PA_chymotrypsin"/>
</dbReference>
<name>A0ABN0UEN0_9PSEU</name>
<organism evidence="1 2">
    <name type="scientific">Saccharothrix mutabilis subsp. mutabilis</name>
    <dbReference type="NCBI Taxonomy" id="66855"/>
    <lineage>
        <taxon>Bacteria</taxon>
        <taxon>Bacillati</taxon>
        <taxon>Actinomycetota</taxon>
        <taxon>Actinomycetes</taxon>
        <taxon>Pseudonocardiales</taxon>
        <taxon>Pseudonocardiaceae</taxon>
        <taxon>Saccharothrix</taxon>
    </lineage>
</organism>
<proteinExistence type="predicted"/>
<comment type="caution">
    <text evidence="1">The sequence shown here is derived from an EMBL/GenBank/DDBJ whole genome shotgun (WGS) entry which is preliminary data.</text>
</comment>
<reference evidence="1 2" key="1">
    <citation type="journal article" date="2019" name="Int. J. Syst. Evol. Microbiol.">
        <title>The Global Catalogue of Microorganisms (GCM) 10K type strain sequencing project: providing services to taxonomists for standard genome sequencing and annotation.</title>
        <authorList>
            <consortium name="The Broad Institute Genomics Platform"/>
            <consortium name="The Broad Institute Genome Sequencing Center for Infectious Disease"/>
            <person name="Wu L."/>
            <person name="Ma J."/>
        </authorList>
    </citation>
    <scope>NUCLEOTIDE SEQUENCE [LARGE SCALE GENOMIC DNA]</scope>
    <source>
        <strain evidence="1 2">JCM 3380</strain>
    </source>
</reference>
<accession>A0ABN0UEN0</accession>
<evidence type="ECO:0000313" key="2">
    <source>
        <dbReference type="Proteomes" id="UP001500416"/>
    </source>
</evidence>
<dbReference type="SUPFAM" id="SSF50494">
    <property type="entry name" value="Trypsin-like serine proteases"/>
    <property type="match status" value="1"/>
</dbReference>